<accession>A0A1F4UTE0</accession>
<feature type="compositionally biased region" description="Basic and acidic residues" evidence="1">
    <location>
        <begin position="30"/>
        <end position="70"/>
    </location>
</feature>
<protein>
    <submittedName>
        <fullName evidence="2">Uncharacterized protein</fullName>
    </submittedName>
</protein>
<organism evidence="2 3">
    <name type="scientific">candidate division WWE3 bacterium RIFCSPHIGHO2_01_FULL_42_13</name>
    <dbReference type="NCBI Taxonomy" id="1802617"/>
    <lineage>
        <taxon>Bacteria</taxon>
        <taxon>Katanobacteria</taxon>
    </lineage>
</organism>
<evidence type="ECO:0000256" key="1">
    <source>
        <dbReference type="SAM" id="MobiDB-lite"/>
    </source>
</evidence>
<evidence type="ECO:0000313" key="3">
    <source>
        <dbReference type="Proteomes" id="UP000176608"/>
    </source>
</evidence>
<feature type="compositionally biased region" description="Acidic residues" evidence="1">
    <location>
        <begin position="9"/>
        <end position="21"/>
    </location>
</feature>
<feature type="region of interest" description="Disordered" evidence="1">
    <location>
        <begin position="1"/>
        <end position="70"/>
    </location>
</feature>
<reference evidence="2 3" key="1">
    <citation type="journal article" date="2016" name="Nat. Commun.">
        <title>Thousands of microbial genomes shed light on interconnected biogeochemical processes in an aquifer system.</title>
        <authorList>
            <person name="Anantharaman K."/>
            <person name="Brown C.T."/>
            <person name="Hug L.A."/>
            <person name="Sharon I."/>
            <person name="Castelle C.J."/>
            <person name="Probst A.J."/>
            <person name="Thomas B.C."/>
            <person name="Singh A."/>
            <person name="Wilkins M.J."/>
            <person name="Karaoz U."/>
            <person name="Brodie E.L."/>
            <person name="Williams K.H."/>
            <person name="Hubbard S.S."/>
            <person name="Banfield J.F."/>
        </authorList>
    </citation>
    <scope>NUCLEOTIDE SEQUENCE [LARGE SCALE GENOMIC DNA]</scope>
</reference>
<dbReference type="AlphaFoldDB" id="A0A1F4UTE0"/>
<evidence type="ECO:0000313" key="2">
    <source>
        <dbReference type="EMBL" id="OGC47473.1"/>
    </source>
</evidence>
<sequence>MGWFGTWSSDEDDYEGYDDDGDGRMIGGKSDGDHNTAYREGSHRSWDSDDRGNSYNDHSTDHGSGEITQR</sequence>
<name>A0A1F4UTE0_UNCKA</name>
<dbReference type="Proteomes" id="UP000176608">
    <property type="component" value="Unassembled WGS sequence"/>
</dbReference>
<comment type="caution">
    <text evidence="2">The sequence shown here is derived from an EMBL/GenBank/DDBJ whole genome shotgun (WGS) entry which is preliminary data.</text>
</comment>
<gene>
    <name evidence="2" type="ORF">A2886_03560</name>
</gene>
<dbReference type="EMBL" id="MEVA01000009">
    <property type="protein sequence ID" value="OGC47473.1"/>
    <property type="molecule type" value="Genomic_DNA"/>
</dbReference>
<proteinExistence type="predicted"/>